<dbReference type="CDD" id="cd02440">
    <property type="entry name" value="AdoMet_MTases"/>
    <property type="match status" value="1"/>
</dbReference>
<name>A0A917SUI0_9ACTN</name>
<sequence>MGTVPAATTWDPQQYGRFAGERGRPLVDLVHRIGADRPRQVVDLGCGPGEPTLLLARRWPEATVVGVDSSPEMIRRALAVRAEQPADVADRVSFVLGDLADWRPGPETDVVVSNAALQWVPGHRALLAGWLDALPDGAWFGWQVPGNFDAPSHRLLREIAAGDRWRERLRGVLRHDPVDDGPGYLELLLQHGWRAEAWETTYLHLLPGADPVLEWVRGTALRPVLDALGRDTDDTGDTASFEAEYAAALRAAYPATPHGTVLPFRRIFAVGSRG</sequence>
<evidence type="ECO:0000313" key="8">
    <source>
        <dbReference type="Proteomes" id="UP000655208"/>
    </source>
</evidence>
<evidence type="ECO:0000256" key="3">
    <source>
        <dbReference type="ARBA" id="ARBA00022679"/>
    </source>
</evidence>
<dbReference type="EC" id="2.1.1.144" evidence="5"/>
<keyword evidence="4 5" id="KW-0949">S-adenosyl-L-methionine</keyword>
<dbReference type="Gene3D" id="1.10.150.290">
    <property type="entry name" value="S-adenosyl-L-methionine-dependent methyltransferases"/>
    <property type="match status" value="1"/>
</dbReference>
<comment type="catalytic activity">
    <reaction evidence="5">
        <text>trans-aconitate + S-adenosyl-L-methionine = (E)-3-(methoxycarbonyl)pent-2-enedioate + S-adenosyl-L-homocysteine</text>
        <dbReference type="Rhea" id="RHEA:14969"/>
        <dbReference type="ChEBI" id="CHEBI:15708"/>
        <dbReference type="ChEBI" id="CHEBI:57470"/>
        <dbReference type="ChEBI" id="CHEBI:57856"/>
        <dbReference type="ChEBI" id="CHEBI:59789"/>
        <dbReference type="EC" id="2.1.1.144"/>
    </reaction>
</comment>
<dbReference type="GO" id="GO:0030798">
    <property type="term" value="F:trans-aconitate 2-methyltransferase activity"/>
    <property type="evidence" value="ECO:0007669"/>
    <property type="project" value="UniProtKB-UniRule"/>
</dbReference>
<dbReference type="NCBIfam" id="NF010703">
    <property type="entry name" value="PRK14103.1"/>
    <property type="match status" value="1"/>
</dbReference>
<dbReference type="PANTHER" id="PTHR43861">
    <property type="entry name" value="TRANS-ACONITATE 2-METHYLTRANSFERASE-RELATED"/>
    <property type="match status" value="1"/>
</dbReference>
<comment type="function">
    <text evidence="5">Catalyzes the S-adenosylmethionine monomethyl esterification of trans-aconitate.</text>
</comment>
<keyword evidence="3 5" id="KW-0808">Transferase</keyword>
<dbReference type="EMBL" id="BMNA01000003">
    <property type="protein sequence ID" value="GGL96060.1"/>
    <property type="molecule type" value="Genomic_DNA"/>
</dbReference>
<proteinExistence type="inferred from homology"/>
<gene>
    <name evidence="5 7" type="primary">tam</name>
    <name evidence="7" type="ORF">GCM10011594_14720</name>
</gene>
<dbReference type="SUPFAM" id="SSF53335">
    <property type="entry name" value="S-adenosyl-L-methionine-dependent methyltransferases"/>
    <property type="match status" value="1"/>
</dbReference>
<dbReference type="Pfam" id="PF13649">
    <property type="entry name" value="Methyltransf_25"/>
    <property type="match status" value="1"/>
</dbReference>
<dbReference type="InterPro" id="IPR023506">
    <property type="entry name" value="Trans-aconitate_MeTrfase"/>
</dbReference>
<organism evidence="7 8">
    <name type="scientific">Nakamurella endophytica</name>
    <dbReference type="NCBI Taxonomy" id="1748367"/>
    <lineage>
        <taxon>Bacteria</taxon>
        <taxon>Bacillati</taxon>
        <taxon>Actinomycetota</taxon>
        <taxon>Actinomycetes</taxon>
        <taxon>Nakamurellales</taxon>
        <taxon>Nakamurellaceae</taxon>
        <taxon>Nakamurella</taxon>
    </lineage>
</organism>
<dbReference type="GO" id="GO:0032259">
    <property type="term" value="P:methylation"/>
    <property type="evidence" value="ECO:0007669"/>
    <property type="project" value="UniProtKB-KW"/>
</dbReference>
<dbReference type="InterPro" id="IPR041698">
    <property type="entry name" value="Methyltransf_25"/>
</dbReference>
<keyword evidence="8" id="KW-1185">Reference proteome</keyword>
<keyword evidence="1 5" id="KW-0963">Cytoplasm</keyword>
<accession>A0A917SUI0</accession>
<keyword evidence="2 5" id="KW-0489">Methyltransferase</keyword>
<evidence type="ECO:0000259" key="6">
    <source>
        <dbReference type="Pfam" id="PF13649"/>
    </source>
</evidence>
<dbReference type="Gene3D" id="3.40.50.150">
    <property type="entry name" value="Vaccinia Virus protein VP39"/>
    <property type="match status" value="1"/>
</dbReference>
<dbReference type="InterPro" id="IPR023149">
    <property type="entry name" value="Trans_acon_MeTrfase_C"/>
</dbReference>
<comment type="caution">
    <text evidence="7">The sequence shown here is derived from an EMBL/GenBank/DDBJ whole genome shotgun (WGS) entry which is preliminary data.</text>
</comment>
<evidence type="ECO:0000256" key="4">
    <source>
        <dbReference type="ARBA" id="ARBA00022691"/>
    </source>
</evidence>
<feature type="domain" description="Methyltransferase" evidence="6">
    <location>
        <begin position="41"/>
        <end position="134"/>
    </location>
</feature>
<comment type="similarity">
    <text evidence="5">Belongs to the methyltransferase superfamily. Tam family.</text>
</comment>
<dbReference type="GO" id="GO:0005737">
    <property type="term" value="C:cytoplasm"/>
    <property type="evidence" value="ECO:0007669"/>
    <property type="project" value="UniProtKB-SubCell"/>
</dbReference>
<reference evidence="7" key="2">
    <citation type="submission" date="2020-09" db="EMBL/GenBank/DDBJ databases">
        <authorList>
            <person name="Sun Q."/>
            <person name="Zhou Y."/>
        </authorList>
    </citation>
    <scope>NUCLEOTIDE SEQUENCE</scope>
    <source>
        <strain evidence="7">CGMCC 4.7308</strain>
    </source>
</reference>
<protein>
    <recommendedName>
        <fullName evidence="5">Trans-aconitate 2-methyltransferase</fullName>
        <ecNumber evidence="5">2.1.1.144</ecNumber>
    </recommendedName>
</protein>
<evidence type="ECO:0000256" key="5">
    <source>
        <dbReference type="HAMAP-Rule" id="MF_00560"/>
    </source>
</evidence>
<reference evidence="7" key="1">
    <citation type="journal article" date="2014" name="Int. J. Syst. Evol. Microbiol.">
        <title>Complete genome sequence of Corynebacterium casei LMG S-19264T (=DSM 44701T), isolated from a smear-ripened cheese.</title>
        <authorList>
            <consortium name="US DOE Joint Genome Institute (JGI-PGF)"/>
            <person name="Walter F."/>
            <person name="Albersmeier A."/>
            <person name="Kalinowski J."/>
            <person name="Ruckert C."/>
        </authorList>
    </citation>
    <scope>NUCLEOTIDE SEQUENCE</scope>
    <source>
        <strain evidence="7">CGMCC 4.7308</strain>
    </source>
</reference>
<dbReference type="HAMAP" id="MF_00560">
    <property type="entry name" value="Tran_acon_Me_trans"/>
    <property type="match status" value="1"/>
</dbReference>
<dbReference type="InterPro" id="IPR029063">
    <property type="entry name" value="SAM-dependent_MTases_sf"/>
</dbReference>
<dbReference type="PANTHER" id="PTHR43861:SF1">
    <property type="entry name" value="TRANS-ACONITATE 2-METHYLTRANSFERASE"/>
    <property type="match status" value="1"/>
</dbReference>
<evidence type="ECO:0000256" key="2">
    <source>
        <dbReference type="ARBA" id="ARBA00022603"/>
    </source>
</evidence>
<evidence type="ECO:0000256" key="1">
    <source>
        <dbReference type="ARBA" id="ARBA00022490"/>
    </source>
</evidence>
<dbReference type="AlphaFoldDB" id="A0A917SUI0"/>
<evidence type="ECO:0000313" key="7">
    <source>
        <dbReference type="EMBL" id="GGL96060.1"/>
    </source>
</evidence>
<comment type="subcellular location">
    <subcellularLocation>
        <location evidence="5">Cytoplasm</location>
    </subcellularLocation>
</comment>
<dbReference type="Proteomes" id="UP000655208">
    <property type="component" value="Unassembled WGS sequence"/>
</dbReference>